<dbReference type="GO" id="GO:0005524">
    <property type="term" value="F:ATP binding"/>
    <property type="evidence" value="ECO:0007669"/>
    <property type="project" value="UniProtKB-KW"/>
</dbReference>
<keyword evidence="2" id="KW-0547">Nucleotide-binding</keyword>
<feature type="non-terminal residue" evidence="5">
    <location>
        <position position="1"/>
    </location>
</feature>
<dbReference type="InterPro" id="IPR032781">
    <property type="entry name" value="ABC_tran_Xtn"/>
</dbReference>
<gene>
    <name evidence="5" type="ORF">LCGC14_2488120</name>
</gene>
<dbReference type="InterPro" id="IPR003593">
    <property type="entry name" value="AAA+_ATPase"/>
</dbReference>
<dbReference type="Pfam" id="PF00005">
    <property type="entry name" value="ABC_tran"/>
    <property type="match status" value="2"/>
</dbReference>
<keyword evidence="3" id="KW-0067">ATP-binding</keyword>
<dbReference type="SUPFAM" id="SSF52540">
    <property type="entry name" value="P-loop containing nucleoside triphosphate hydrolases"/>
    <property type="match status" value="2"/>
</dbReference>
<dbReference type="InterPro" id="IPR027417">
    <property type="entry name" value="P-loop_NTPase"/>
</dbReference>
<dbReference type="PANTHER" id="PTHR19211">
    <property type="entry name" value="ATP-BINDING TRANSPORT PROTEIN-RELATED"/>
    <property type="match status" value="1"/>
</dbReference>
<dbReference type="PROSITE" id="PS00211">
    <property type="entry name" value="ABC_TRANSPORTER_1"/>
    <property type="match status" value="1"/>
</dbReference>
<feature type="domain" description="ABC transporter" evidence="4">
    <location>
        <begin position="214"/>
        <end position="430"/>
    </location>
</feature>
<dbReference type="SMART" id="SM00382">
    <property type="entry name" value="AAA"/>
    <property type="match status" value="2"/>
</dbReference>
<accession>A0A0F9BTG8</accession>
<protein>
    <recommendedName>
        <fullName evidence="4">ABC transporter domain-containing protein</fullName>
    </recommendedName>
</protein>
<comment type="caution">
    <text evidence="5">The sequence shown here is derived from an EMBL/GenBank/DDBJ whole genome shotgun (WGS) entry which is preliminary data.</text>
</comment>
<dbReference type="Gene3D" id="3.40.50.300">
    <property type="entry name" value="P-loop containing nucleotide triphosphate hydrolases"/>
    <property type="match status" value="2"/>
</dbReference>
<reference evidence="5" key="1">
    <citation type="journal article" date="2015" name="Nature">
        <title>Complex archaea that bridge the gap between prokaryotes and eukaryotes.</title>
        <authorList>
            <person name="Spang A."/>
            <person name="Saw J.H."/>
            <person name="Jorgensen S.L."/>
            <person name="Zaremba-Niedzwiedzka K."/>
            <person name="Martijn J."/>
            <person name="Lind A.E."/>
            <person name="van Eijk R."/>
            <person name="Schleper C."/>
            <person name="Guy L."/>
            <person name="Ettema T.J."/>
        </authorList>
    </citation>
    <scope>NUCLEOTIDE SEQUENCE</scope>
</reference>
<dbReference type="InterPro" id="IPR050611">
    <property type="entry name" value="ABCF"/>
</dbReference>
<organism evidence="5">
    <name type="scientific">marine sediment metagenome</name>
    <dbReference type="NCBI Taxonomy" id="412755"/>
    <lineage>
        <taxon>unclassified sequences</taxon>
        <taxon>metagenomes</taxon>
        <taxon>ecological metagenomes</taxon>
    </lineage>
</organism>
<evidence type="ECO:0000313" key="5">
    <source>
        <dbReference type="EMBL" id="KKL17182.1"/>
    </source>
</evidence>
<keyword evidence="1" id="KW-0677">Repeat</keyword>
<dbReference type="Pfam" id="PF12848">
    <property type="entry name" value="ABC_tran_Xtn"/>
    <property type="match status" value="1"/>
</dbReference>
<evidence type="ECO:0000256" key="2">
    <source>
        <dbReference type="ARBA" id="ARBA00022741"/>
    </source>
</evidence>
<dbReference type="GO" id="GO:0016887">
    <property type="term" value="F:ATP hydrolysis activity"/>
    <property type="evidence" value="ECO:0007669"/>
    <property type="project" value="InterPro"/>
</dbReference>
<dbReference type="InterPro" id="IPR003439">
    <property type="entry name" value="ABC_transporter-like_ATP-bd"/>
</dbReference>
<dbReference type="CDD" id="cd03221">
    <property type="entry name" value="ABCF_EF-3"/>
    <property type="match status" value="1"/>
</dbReference>
<dbReference type="EMBL" id="LAZR01039362">
    <property type="protein sequence ID" value="KKL17182.1"/>
    <property type="molecule type" value="Genomic_DNA"/>
</dbReference>
<name>A0A0F9BTG8_9ZZZZ</name>
<dbReference type="PROSITE" id="PS50893">
    <property type="entry name" value="ABC_TRANSPORTER_2"/>
    <property type="match status" value="1"/>
</dbReference>
<evidence type="ECO:0000259" key="4">
    <source>
        <dbReference type="PROSITE" id="PS50893"/>
    </source>
</evidence>
<dbReference type="InterPro" id="IPR017871">
    <property type="entry name" value="ABC_transporter-like_CS"/>
</dbReference>
<dbReference type="AlphaFoldDB" id="A0A0F9BTG8"/>
<evidence type="ECO:0000256" key="1">
    <source>
        <dbReference type="ARBA" id="ARBA00022737"/>
    </source>
</evidence>
<proteinExistence type="predicted"/>
<feature type="non-terminal residue" evidence="5">
    <location>
        <position position="503"/>
    </location>
</feature>
<sequence length="503" mass="55660">HISITADTVLEEACLALAPSEDHKDESYRAKQVLAGLGFTDQMLGAHPDELSGGFQVRLLIAKALISEPDLLLLDEPTNYLDILSIRWLSGFLKAWRGGLLLVTHDRAFMDSVCSSTVAIHRRKFIKVPGPTQAVYDHILQEEEHFEKARINDEKKRREIEAFISRFRAQARRANVVQSRVKAMSKRVRIEKLEKDRELEFRFTDAPFTGKWMLEVEGLGYSWPGGPELIKDLKFSVGPGERIAIIGRNGAGKTTLLSLLAGELAGFEGSIRHNQKTRLAWFGQSNVDRLSSEKTIAEEIMDCSPQTGQNAARSIAGAMLFEGDDALKKISVLSGGERSRVLLGKLLVSPANLLLLDEPTNHLDMQSVDSLLEAVDAFKGSAIMVTHSEMILRSFAQKLIVFDGGEVSVFLGTYDEFLDQRGWCEEAGSCPAPQGDDKTATSKKDLRRQRASIIQARSEALTPLKSRIRELECEIMALEGSMEETNLGLVEASRPGTPGPSRN</sequence>
<evidence type="ECO:0000256" key="3">
    <source>
        <dbReference type="ARBA" id="ARBA00022840"/>
    </source>
</evidence>
<dbReference type="PANTHER" id="PTHR19211:SF14">
    <property type="entry name" value="ATP-BINDING CASSETTE SUB-FAMILY F MEMBER 1"/>
    <property type="match status" value="1"/>
</dbReference>